<gene>
    <name evidence="4" type="ORF">FisN_2Hh498</name>
</gene>
<dbReference type="InParanoid" id="A0A1Z5JG74"/>
<evidence type="ECO:0000259" key="3">
    <source>
        <dbReference type="PROSITE" id="PS51229"/>
    </source>
</evidence>
<dbReference type="GO" id="GO:0000151">
    <property type="term" value="C:ubiquitin ligase complex"/>
    <property type="evidence" value="ECO:0007669"/>
    <property type="project" value="TreeGrafter"/>
</dbReference>
<comment type="function">
    <text evidence="1">Neddylation of cullins play an essential role in the regulation of SCF-type complexes activity.</text>
</comment>
<evidence type="ECO:0000313" key="4">
    <source>
        <dbReference type="EMBL" id="GAX13013.1"/>
    </source>
</evidence>
<dbReference type="PANTHER" id="PTHR12281">
    <property type="entry name" value="RP42 RELATED"/>
    <property type="match status" value="1"/>
</dbReference>
<sequence>MGGTRGRSKKRAANTDDMWNSKSKKKSHAAALEGTAEKLFQELLDGAAEQQPEEEIDTEQLNMEGIAMLGEKLGLDVETDLRIIVLLWKTGASKPGTLTKTEFMEACKNGTLPIENGWSSVKEMLPRLDIGFLTGNEFKDFYKFCFQFNRQGTHKTLDKELVVALLPMVLKDRVPSDRLESFCDFLTSMEGKQEQQYNRITLDQWASFWDFCVECEDLGAYDQSSSAWPVLIDEYVEYMEEKLKK</sequence>
<dbReference type="Gene3D" id="1.10.238.200">
    <property type="entry name" value="Cullin, PONY binding domain"/>
    <property type="match status" value="1"/>
</dbReference>
<dbReference type="AlphaFoldDB" id="A0A1Z5JG74"/>
<dbReference type="InterPro" id="IPR005176">
    <property type="entry name" value="PONY_dom"/>
</dbReference>
<reference evidence="4 5" key="1">
    <citation type="journal article" date="2015" name="Plant Cell">
        <title>Oil accumulation by the oleaginous diatom Fistulifera solaris as revealed by the genome and transcriptome.</title>
        <authorList>
            <person name="Tanaka T."/>
            <person name="Maeda Y."/>
            <person name="Veluchamy A."/>
            <person name="Tanaka M."/>
            <person name="Abida H."/>
            <person name="Marechal E."/>
            <person name="Bowler C."/>
            <person name="Muto M."/>
            <person name="Sunaga Y."/>
            <person name="Tanaka M."/>
            <person name="Yoshino T."/>
            <person name="Taniguchi T."/>
            <person name="Fukuda Y."/>
            <person name="Nemoto M."/>
            <person name="Matsumoto M."/>
            <person name="Wong P.S."/>
            <person name="Aburatani S."/>
            <person name="Fujibuchi W."/>
        </authorList>
    </citation>
    <scope>NUCLEOTIDE SEQUENCE [LARGE SCALE GENOMIC DNA]</scope>
    <source>
        <strain evidence="4 5">JPCC DA0580</strain>
    </source>
</reference>
<feature type="region of interest" description="Disordered" evidence="2">
    <location>
        <begin position="1"/>
        <end position="31"/>
    </location>
</feature>
<dbReference type="GO" id="GO:0032182">
    <property type="term" value="F:ubiquitin-like protein binding"/>
    <property type="evidence" value="ECO:0007669"/>
    <property type="project" value="TreeGrafter"/>
</dbReference>
<dbReference type="GO" id="GO:0097602">
    <property type="term" value="F:cullin family protein binding"/>
    <property type="evidence" value="ECO:0007669"/>
    <property type="project" value="TreeGrafter"/>
</dbReference>
<evidence type="ECO:0000256" key="2">
    <source>
        <dbReference type="SAM" id="MobiDB-lite"/>
    </source>
</evidence>
<comment type="caution">
    <text evidence="4">The sequence shown here is derived from an EMBL/GenBank/DDBJ whole genome shotgun (WGS) entry which is preliminary data.</text>
</comment>
<dbReference type="EMBL" id="BDSP01000060">
    <property type="protein sequence ID" value="GAX13013.1"/>
    <property type="molecule type" value="Genomic_DNA"/>
</dbReference>
<dbReference type="GO" id="GO:0031624">
    <property type="term" value="F:ubiquitin conjugating enzyme binding"/>
    <property type="evidence" value="ECO:0007669"/>
    <property type="project" value="TreeGrafter"/>
</dbReference>
<dbReference type="OrthoDB" id="27198at2759"/>
<keyword evidence="5" id="KW-1185">Reference proteome</keyword>
<dbReference type="InterPro" id="IPR042460">
    <property type="entry name" value="DCN1-like_PONY"/>
</dbReference>
<feature type="domain" description="DCUN1" evidence="3">
    <location>
        <begin position="31"/>
        <end position="240"/>
    </location>
</feature>
<dbReference type="Proteomes" id="UP000198406">
    <property type="component" value="Unassembled WGS sequence"/>
</dbReference>
<dbReference type="Pfam" id="PF03556">
    <property type="entry name" value="Cullin_binding"/>
    <property type="match status" value="1"/>
</dbReference>
<dbReference type="PROSITE" id="PS51229">
    <property type="entry name" value="DCUN1"/>
    <property type="match status" value="1"/>
</dbReference>
<evidence type="ECO:0000313" key="5">
    <source>
        <dbReference type="Proteomes" id="UP000198406"/>
    </source>
</evidence>
<feature type="compositionally biased region" description="Basic residues" evidence="2">
    <location>
        <begin position="1"/>
        <end position="12"/>
    </location>
</feature>
<dbReference type="InterPro" id="IPR014764">
    <property type="entry name" value="DCN-prot"/>
</dbReference>
<name>A0A1Z5JG74_FISSO</name>
<evidence type="ECO:0000256" key="1">
    <source>
        <dbReference type="RuleBase" id="RU410713"/>
    </source>
</evidence>
<proteinExistence type="predicted"/>
<dbReference type="Gene3D" id="1.10.238.10">
    <property type="entry name" value="EF-hand"/>
    <property type="match status" value="1"/>
</dbReference>
<dbReference type="GO" id="GO:0045116">
    <property type="term" value="P:protein neddylation"/>
    <property type="evidence" value="ECO:0007669"/>
    <property type="project" value="TreeGrafter"/>
</dbReference>
<accession>A0A1Z5JG74</accession>
<protein>
    <recommendedName>
        <fullName evidence="1">Defective in cullin neddylation protein</fullName>
    </recommendedName>
</protein>
<organism evidence="4 5">
    <name type="scientific">Fistulifera solaris</name>
    <name type="common">Oleaginous diatom</name>
    <dbReference type="NCBI Taxonomy" id="1519565"/>
    <lineage>
        <taxon>Eukaryota</taxon>
        <taxon>Sar</taxon>
        <taxon>Stramenopiles</taxon>
        <taxon>Ochrophyta</taxon>
        <taxon>Bacillariophyta</taxon>
        <taxon>Bacillariophyceae</taxon>
        <taxon>Bacillariophycidae</taxon>
        <taxon>Naviculales</taxon>
        <taxon>Naviculaceae</taxon>
        <taxon>Fistulifera</taxon>
    </lineage>
</organism>
<dbReference type="PANTHER" id="PTHR12281:SF31">
    <property type="entry name" value="DCN1-LIKE PROTEIN 3"/>
    <property type="match status" value="1"/>
</dbReference>